<reference evidence="3 4" key="1">
    <citation type="submission" date="2023-08" db="EMBL/GenBank/DDBJ databases">
        <title>Annotated Genome Sequence of Vanrija albida AlHP1.</title>
        <authorList>
            <person name="Herzog R."/>
        </authorList>
    </citation>
    <scope>NUCLEOTIDE SEQUENCE [LARGE SCALE GENOMIC DNA]</scope>
    <source>
        <strain evidence="3 4">AlHP1</strain>
    </source>
</reference>
<dbReference type="Proteomes" id="UP001565368">
    <property type="component" value="Unassembled WGS sequence"/>
</dbReference>
<keyword evidence="4" id="KW-1185">Reference proteome</keyword>
<organism evidence="3 4">
    <name type="scientific">Vanrija albida</name>
    <dbReference type="NCBI Taxonomy" id="181172"/>
    <lineage>
        <taxon>Eukaryota</taxon>
        <taxon>Fungi</taxon>
        <taxon>Dikarya</taxon>
        <taxon>Basidiomycota</taxon>
        <taxon>Agaricomycotina</taxon>
        <taxon>Tremellomycetes</taxon>
        <taxon>Trichosporonales</taxon>
        <taxon>Trichosporonaceae</taxon>
        <taxon>Vanrija</taxon>
    </lineage>
</organism>
<keyword evidence="2" id="KW-0812">Transmembrane</keyword>
<sequence length="186" mass="18637">MHSGDQAHVAAPDAAAHDGGPNASPGAGVYRAAGHDHGAGHGLDGYCHGEGDHGDHQRGGHEHGRCPGSYHDDDGGGLPAPVTAGPSAPSAPPPPYAAAAPHSAPYRPPCCCCARACEPSQRRDPARLASAGTLAALECASAAGTVGALVLVVALVVGVIVWVRYFLRPGREREAEAEGETEALAA</sequence>
<comment type="caution">
    <text evidence="3">The sequence shown here is derived from an EMBL/GenBank/DDBJ whole genome shotgun (WGS) entry which is preliminary data.</text>
</comment>
<dbReference type="GeneID" id="95989816"/>
<keyword evidence="2" id="KW-0472">Membrane</keyword>
<accession>A0ABR3PRS1</accession>
<dbReference type="EMBL" id="JBBXJM010000007">
    <property type="protein sequence ID" value="KAL1405148.1"/>
    <property type="molecule type" value="Genomic_DNA"/>
</dbReference>
<evidence type="ECO:0000256" key="1">
    <source>
        <dbReference type="SAM" id="MobiDB-lite"/>
    </source>
</evidence>
<dbReference type="RefSeq" id="XP_069205092.1">
    <property type="nucleotide sequence ID" value="XM_069357155.1"/>
</dbReference>
<keyword evidence="2" id="KW-1133">Transmembrane helix</keyword>
<name>A0ABR3PRS1_9TREE</name>
<proteinExistence type="predicted"/>
<feature type="compositionally biased region" description="Basic and acidic residues" evidence="1">
    <location>
        <begin position="48"/>
        <end position="74"/>
    </location>
</feature>
<evidence type="ECO:0000313" key="3">
    <source>
        <dbReference type="EMBL" id="KAL1405148.1"/>
    </source>
</evidence>
<feature type="transmembrane region" description="Helical" evidence="2">
    <location>
        <begin position="146"/>
        <end position="167"/>
    </location>
</feature>
<feature type="compositionally biased region" description="Low complexity" evidence="1">
    <location>
        <begin position="79"/>
        <end position="88"/>
    </location>
</feature>
<evidence type="ECO:0000313" key="4">
    <source>
        <dbReference type="Proteomes" id="UP001565368"/>
    </source>
</evidence>
<feature type="region of interest" description="Disordered" evidence="1">
    <location>
        <begin position="1"/>
        <end position="35"/>
    </location>
</feature>
<protein>
    <submittedName>
        <fullName evidence="3">Uncharacterized protein</fullName>
    </submittedName>
</protein>
<gene>
    <name evidence="3" type="ORF">Q8F55_008773</name>
</gene>
<feature type="compositionally biased region" description="Low complexity" evidence="1">
    <location>
        <begin position="7"/>
        <end position="23"/>
    </location>
</feature>
<evidence type="ECO:0000256" key="2">
    <source>
        <dbReference type="SAM" id="Phobius"/>
    </source>
</evidence>
<feature type="region of interest" description="Disordered" evidence="1">
    <location>
        <begin position="48"/>
        <end position="100"/>
    </location>
</feature>